<reference evidence="2 3" key="1">
    <citation type="submission" date="2018-06" db="EMBL/GenBank/DDBJ databases">
        <authorList>
            <consortium name="Pathogen Informatics"/>
            <person name="Doyle S."/>
        </authorList>
    </citation>
    <scope>NUCLEOTIDE SEQUENCE [LARGE SCALE GENOMIC DNA]</scope>
    <source>
        <strain evidence="2 3">NCTC12112</strain>
    </source>
</reference>
<evidence type="ECO:0000313" key="2">
    <source>
        <dbReference type="EMBL" id="SQJ00981.1"/>
    </source>
</evidence>
<feature type="coiled-coil region" evidence="1">
    <location>
        <begin position="139"/>
        <end position="178"/>
    </location>
</feature>
<proteinExistence type="predicted"/>
<name>A0AAX2J990_9FUSO</name>
<dbReference type="RefSeq" id="WP_005976807.1">
    <property type="nucleotide sequence ID" value="NZ_CABKNW010000001.1"/>
</dbReference>
<accession>A0AAX2J990</accession>
<evidence type="ECO:0008006" key="4">
    <source>
        <dbReference type="Google" id="ProtNLM"/>
    </source>
</evidence>
<dbReference type="EMBL" id="LS483487">
    <property type="protein sequence ID" value="SQJ00981.1"/>
    <property type="molecule type" value="Genomic_DNA"/>
</dbReference>
<organism evidence="2 3">
    <name type="scientific">Fusobacterium ulcerans</name>
    <dbReference type="NCBI Taxonomy" id="861"/>
    <lineage>
        <taxon>Bacteria</taxon>
        <taxon>Fusobacteriati</taxon>
        <taxon>Fusobacteriota</taxon>
        <taxon>Fusobacteriia</taxon>
        <taxon>Fusobacteriales</taxon>
        <taxon>Fusobacteriaceae</taxon>
        <taxon>Fusobacterium</taxon>
    </lineage>
</organism>
<evidence type="ECO:0000313" key="3">
    <source>
        <dbReference type="Proteomes" id="UP000249008"/>
    </source>
</evidence>
<gene>
    <name evidence="2" type="ORF">NCTC12112_01033</name>
</gene>
<evidence type="ECO:0000256" key="1">
    <source>
        <dbReference type="SAM" id="Coils"/>
    </source>
</evidence>
<dbReference type="KEGG" id="ful:C4N20_12335"/>
<protein>
    <recommendedName>
        <fullName evidence="4">Terminase</fullName>
    </recommendedName>
</protein>
<sequence>MREIAALTKSKEFEIRMRYEYGEDLKSLSFIYKVSYNTLKKRKEKSELKGDAWIKGSRVAHAYECYADEVEKRKKEIEDRINDSARREINQIQNLIDDAYGAEEVIVDGKLEAAISTRVPRIQTMLGLKRSIENVLGDKEKAEIEKIKIDVELKKAELEMKRIDLEFKKREAEDYLKEE</sequence>
<feature type="coiled-coil region" evidence="1">
    <location>
        <begin position="60"/>
        <end position="87"/>
    </location>
</feature>
<dbReference type="AlphaFoldDB" id="A0AAX2J990"/>
<dbReference type="GeneID" id="78455604"/>
<dbReference type="Proteomes" id="UP000249008">
    <property type="component" value="Chromosome 1"/>
</dbReference>
<keyword evidence="1" id="KW-0175">Coiled coil</keyword>